<dbReference type="EMBL" id="BDGG01000008">
    <property type="protein sequence ID" value="GAV02488.1"/>
    <property type="molecule type" value="Genomic_DNA"/>
</dbReference>
<evidence type="ECO:0000256" key="1">
    <source>
        <dbReference type="RuleBase" id="RU361183"/>
    </source>
</evidence>
<dbReference type="InterPro" id="IPR001506">
    <property type="entry name" value="Peptidase_M12A"/>
</dbReference>
<evidence type="ECO:0000313" key="3">
    <source>
        <dbReference type="EMBL" id="GAV02488.1"/>
    </source>
</evidence>
<dbReference type="OrthoDB" id="10473629at2759"/>
<feature type="signal peptide" evidence="1">
    <location>
        <begin position="1"/>
        <end position="22"/>
    </location>
</feature>
<keyword evidence="4" id="KW-1185">Reference proteome</keyword>
<organism evidence="3 4">
    <name type="scientific">Ramazzottius varieornatus</name>
    <name type="common">Water bear</name>
    <name type="synonym">Tardigrade</name>
    <dbReference type="NCBI Taxonomy" id="947166"/>
    <lineage>
        <taxon>Eukaryota</taxon>
        <taxon>Metazoa</taxon>
        <taxon>Ecdysozoa</taxon>
        <taxon>Tardigrada</taxon>
        <taxon>Eutardigrada</taxon>
        <taxon>Parachela</taxon>
        <taxon>Hypsibioidea</taxon>
        <taxon>Ramazzottiidae</taxon>
        <taxon>Ramazzottius</taxon>
    </lineage>
</organism>
<accession>A0A1D1VRX9</accession>
<dbReference type="PANTHER" id="PTHR10127">
    <property type="entry name" value="DISCOIDIN, CUB, EGF, LAMININ , AND ZINC METALLOPROTEASE DOMAIN CONTAINING"/>
    <property type="match status" value="1"/>
</dbReference>
<proteinExistence type="predicted"/>
<dbReference type="PANTHER" id="PTHR10127:SF890">
    <property type="entry name" value="ZINC METALLOPROTEINASE NAS-13"/>
    <property type="match status" value="1"/>
</dbReference>
<dbReference type="EC" id="3.4.24.-" evidence="1"/>
<dbReference type="PRINTS" id="PR00480">
    <property type="entry name" value="ASTACIN"/>
</dbReference>
<name>A0A1D1VRX9_RAMVA</name>
<dbReference type="GO" id="GO:0046872">
    <property type="term" value="F:metal ion binding"/>
    <property type="evidence" value="ECO:0007669"/>
    <property type="project" value="UniProtKB-KW"/>
</dbReference>
<dbReference type="Proteomes" id="UP000186922">
    <property type="component" value="Unassembled WGS sequence"/>
</dbReference>
<evidence type="ECO:0000313" key="4">
    <source>
        <dbReference type="Proteomes" id="UP000186922"/>
    </source>
</evidence>
<dbReference type="GO" id="GO:0006508">
    <property type="term" value="P:proteolysis"/>
    <property type="evidence" value="ECO:0007669"/>
    <property type="project" value="UniProtKB-KW"/>
</dbReference>
<reference evidence="3 4" key="1">
    <citation type="journal article" date="2016" name="Nat. Commun.">
        <title>Extremotolerant tardigrade genome and improved radiotolerance of human cultured cells by tardigrade-unique protein.</title>
        <authorList>
            <person name="Hashimoto T."/>
            <person name="Horikawa D.D."/>
            <person name="Saito Y."/>
            <person name="Kuwahara H."/>
            <person name="Kozuka-Hata H."/>
            <person name="Shin-I T."/>
            <person name="Minakuchi Y."/>
            <person name="Ohishi K."/>
            <person name="Motoyama A."/>
            <person name="Aizu T."/>
            <person name="Enomoto A."/>
            <person name="Kondo K."/>
            <person name="Tanaka S."/>
            <person name="Hara Y."/>
            <person name="Koshikawa S."/>
            <person name="Sagara H."/>
            <person name="Miura T."/>
            <person name="Yokobori S."/>
            <person name="Miyagawa K."/>
            <person name="Suzuki Y."/>
            <person name="Kubo T."/>
            <person name="Oyama M."/>
            <person name="Kohara Y."/>
            <person name="Fujiyama A."/>
            <person name="Arakawa K."/>
            <person name="Katayama T."/>
            <person name="Toyoda A."/>
            <person name="Kunieda T."/>
        </authorList>
    </citation>
    <scope>NUCLEOTIDE SEQUENCE [LARGE SCALE GENOMIC DNA]</scope>
    <source>
        <strain evidence="3 4">YOKOZUNA-1</strain>
    </source>
</reference>
<feature type="chain" id="PRO_5008811136" description="Metalloendopeptidase" evidence="1">
    <location>
        <begin position="23"/>
        <end position="537"/>
    </location>
</feature>
<keyword evidence="1" id="KW-0378">Hydrolase</keyword>
<comment type="caution">
    <text evidence="3">The sequence shown here is derived from an EMBL/GenBank/DDBJ whole genome shotgun (WGS) entry which is preliminary data.</text>
</comment>
<comment type="cofactor">
    <cofactor evidence="1">
        <name>Zn(2+)</name>
        <dbReference type="ChEBI" id="CHEBI:29105"/>
    </cofactor>
    <text evidence="1">Binds 1 zinc ion per subunit.</text>
</comment>
<dbReference type="InterPro" id="IPR024079">
    <property type="entry name" value="MetalloPept_cat_dom_sf"/>
</dbReference>
<dbReference type="GO" id="GO:0004222">
    <property type="term" value="F:metalloendopeptidase activity"/>
    <property type="evidence" value="ECO:0007669"/>
    <property type="project" value="UniProtKB-UniRule"/>
</dbReference>
<keyword evidence="1" id="KW-0645">Protease</keyword>
<keyword evidence="1" id="KW-0479">Metal-binding</keyword>
<dbReference type="AlphaFoldDB" id="A0A1D1VRX9"/>
<gene>
    <name evidence="3" type="primary">RvY_13048-1</name>
    <name evidence="3" type="synonym">RvY_13048.1</name>
    <name evidence="3" type="ORF">RvY_13048</name>
</gene>
<dbReference type="SUPFAM" id="SSF55486">
    <property type="entry name" value="Metalloproteases ('zincins'), catalytic domain"/>
    <property type="match status" value="1"/>
</dbReference>
<keyword evidence="1" id="KW-0482">Metalloprotease</keyword>
<dbReference type="Gene3D" id="3.40.390.10">
    <property type="entry name" value="Collagenase (Catalytic Domain)"/>
    <property type="match status" value="1"/>
</dbReference>
<dbReference type="Pfam" id="PF01400">
    <property type="entry name" value="Astacin"/>
    <property type="match status" value="1"/>
</dbReference>
<evidence type="ECO:0000259" key="2">
    <source>
        <dbReference type="Pfam" id="PF01400"/>
    </source>
</evidence>
<keyword evidence="1" id="KW-0862">Zinc</keyword>
<protein>
    <recommendedName>
        <fullName evidence="1">Metalloendopeptidase</fullName>
        <ecNumber evidence="1">3.4.24.-</ecNumber>
    </recommendedName>
</protein>
<keyword evidence="1" id="KW-0732">Signal</keyword>
<feature type="domain" description="Peptidase M12A" evidence="2">
    <location>
        <begin position="32"/>
        <end position="239"/>
    </location>
</feature>
<sequence>MASRVWWSAAILWMIMVRKVLGTYNVDPSFSRWPTKSAIPFYMDTSYYTPTEQGWIRSAASKIMADLQGCVTFVETTASDPRFKIFITPYNDYGVLQTFCYSYQGQYNLLVNTVQPFQRMILVRGAPYGCLDGTLRNIMKYFAIILGKRNEHQRGDRENYINVINANIAVPNSYRLYNDSEARWSLKPYDFCSITHNRINDYSTPGTNAFTIAASSGPGGIPFLNTISQIDCQLISMIYNCDPNLCPALDCNAARLSAGASTTLAPVTSTTPFPTTTPAYCPTNYFCTRPTEESSYLLGPYQFYQTLLMYSGPCVMEYTFDWNTGFFNPSGPPVPVTTYFPSPGGPTAVTPVDLAYMQVDPNGAQLLLTVANSASATGLTCSTDPSVPTNAATCPTAAGSSTILANALAKVSSVTTQINLQIPDIYQYVVLKPGNNEIALMSSDFTQTFAQSTGFLTSGVGGVTGAPMVTITALQILQDQSNVNNDLMAVFGTDAAGNPLVGFVDMLTTADPLLPIGPWAWMGTPMPLAQTFSRYCP</sequence>